<accession>Q1HQF0</accession>
<evidence type="ECO:0000313" key="10">
    <source>
        <dbReference type="EnsemblMetazoa" id="AAEL023209-PA"/>
    </source>
</evidence>
<keyword evidence="3" id="KW-0809">Transit peptide</keyword>
<protein>
    <recommendedName>
        <fullName evidence="7">Large ribosomal subunit protein mL52</fullName>
    </recommendedName>
    <alternativeName>
        <fullName evidence="8">39S ribosomal protein L52, mitochondrial</fullName>
    </alternativeName>
</protein>
<dbReference type="GO" id="GO:0003735">
    <property type="term" value="F:structural constituent of ribosome"/>
    <property type="evidence" value="ECO:0007669"/>
    <property type="project" value="InterPro"/>
</dbReference>
<dbReference type="Proteomes" id="UP000008820">
    <property type="component" value="Chromosome 2"/>
</dbReference>
<dbReference type="GO" id="GO:0005762">
    <property type="term" value="C:mitochondrial large ribosomal subunit"/>
    <property type="evidence" value="ECO:0007669"/>
    <property type="project" value="InterPro"/>
</dbReference>
<evidence type="ECO:0000313" key="11">
    <source>
        <dbReference type="Proteomes" id="UP000008820"/>
    </source>
</evidence>
<reference evidence="10 11" key="3">
    <citation type="submission" date="2017-06" db="EMBL/GenBank/DDBJ databases">
        <title>Aedes aegypti genome working group (AGWG) sequencing and assembly.</title>
        <authorList>
            <consortium name="Aedes aegypti Genome Working Group (AGWG)"/>
            <person name="Matthews B.J."/>
        </authorList>
    </citation>
    <scope>NUCLEOTIDE SEQUENCE [LARGE SCALE GENOMIC DNA]</scope>
    <source>
        <strain evidence="10 11">LVP_AGWG</strain>
    </source>
</reference>
<keyword evidence="11" id="KW-1185">Reference proteome</keyword>
<keyword evidence="4 9" id="KW-0689">Ribosomal protein</keyword>
<evidence type="ECO:0000313" key="9">
    <source>
        <dbReference type="EMBL" id="ABF18527.1"/>
    </source>
</evidence>
<organism evidence="9">
    <name type="scientific">Aedes aegypti</name>
    <name type="common">Yellowfever mosquito</name>
    <name type="synonym">Culex aegypti</name>
    <dbReference type="NCBI Taxonomy" id="7159"/>
    <lineage>
        <taxon>Eukaryota</taxon>
        <taxon>Metazoa</taxon>
        <taxon>Ecdysozoa</taxon>
        <taxon>Arthropoda</taxon>
        <taxon>Hexapoda</taxon>
        <taxon>Insecta</taxon>
        <taxon>Pterygota</taxon>
        <taxon>Neoptera</taxon>
        <taxon>Endopterygota</taxon>
        <taxon>Diptera</taxon>
        <taxon>Nematocera</taxon>
        <taxon>Culicoidea</taxon>
        <taxon>Culicidae</taxon>
        <taxon>Culicinae</taxon>
        <taxon>Aedini</taxon>
        <taxon>Aedes</taxon>
        <taxon>Stegomyia</taxon>
    </lineage>
</organism>
<reference evidence="9" key="1">
    <citation type="submission" date="2006-03" db="EMBL/GenBank/DDBJ databases">
        <authorList>
            <person name="Ribeiro J.M.C."/>
            <person name="Chandra P.K."/>
            <person name="Calvo E."/>
            <person name="Pham V.M."/>
            <person name="Wikel S.K."/>
        </authorList>
    </citation>
    <scope>NUCLEOTIDE SEQUENCE</scope>
</reference>
<evidence type="ECO:0000256" key="6">
    <source>
        <dbReference type="ARBA" id="ARBA00023274"/>
    </source>
</evidence>
<evidence type="ECO:0000256" key="3">
    <source>
        <dbReference type="ARBA" id="ARBA00022946"/>
    </source>
</evidence>
<dbReference type="AlphaFoldDB" id="Q1HQF0"/>
<dbReference type="PANTHER" id="PTHR34090:SF1">
    <property type="entry name" value="LARGE RIBOSOMAL SUBUNIT PROTEIN ML52"/>
    <property type="match status" value="1"/>
</dbReference>
<dbReference type="InParanoid" id="Q1HQF0"/>
<gene>
    <name evidence="10" type="primary">110676417</name>
</gene>
<evidence type="ECO:0000256" key="2">
    <source>
        <dbReference type="ARBA" id="ARBA00007232"/>
    </source>
</evidence>
<keyword evidence="6" id="KW-0687">Ribonucleoprotein</keyword>
<comment type="similarity">
    <text evidence="2">Belongs to the mitochondrion-specific ribosomal protein mL52 family.</text>
</comment>
<comment type="subcellular location">
    <subcellularLocation>
        <location evidence="1">Mitochondrion</location>
    </subcellularLocation>
</comment>
<evidence type="ECO:0000256" key="7">
    <source>
        <dbReference type="ARBA" id="ARBA00035181"/>
    </source>
</evidence>
<proteinExistence type="evidence at transcript level"/>
<dbReference type="EnsemblMetazoa" id="AAEL023209-RA">
    <property type="protein sequence ID" value="AAEL023209-PA"/>
    <property type="gene ID" value="AAEL023209"/>
</dbReference>
<dbReference type="FunCoup" id="Q1HQF0">
    <property type="interactions" value="354"/>
</dbReference>
<reference evidence="9" key="2">
    <citation type="journal article" date="2007" name="BMC Genomics">
        <title>An annotated catalogue of salivary gland transcripts in the adult female mosquito, Aedes aegypti.</title>
        <authorList>
            <person name="Ribeiro J.M."/>
            <person name="Arca B."/>
            <person name="Lombardo F."/>
            <person name="Calvo E."/>
            <person name="Phan V.M."/>
            <person name="Chandra P.K."/>
            <person name="Wikel S.K."/>
        </authorList>
    </citation>
    <scope>NUCLEOTIDE SEQUENCE</scope>
</reference>
<keyword evidence="5" id="KW-0496">Mitochondrion</keyword>
<evidence type="ECO:0000256" key="1">
    <source>
        <dbReference type="ARBA" id="ARBA00004173"/>
    </source>
</evidence>
<dbReference type="EMBL" id="DQ440494">
    <property type="protein sequence ID" value="ABF18527.1"/>
    <property type="molecule type" value="mRNA"/>
</dbReference>
<evidence type="ECO:0000256" key="4">
    <source>
        <dbReference type="ARBA" id="ARBA00022980"/>
    </source>
</evidence>
<dbReference type="InterPro" id="IPR034596">
    <property type="entry name" value="Ribosomal_mL52"/>
</dbReference>
<dbReference type="GO" id="GO:0032543">
    <property type="term" value="P:mitochondrial translation"/>
    <property type="evidence" value="ECO:0007669"/>
    <property type="project" value="InterPro"/>
</dbReference>
<dbReference type="OrthoDB" id="10249237at2759"/>
<sequence length="129" mass="14710">MAFKIIKLCKPCSTQCYITRAFGSSLSRISTAFKYSGDEKHLARNPNKSGPLTDLPDYSFLNGRVTPLGARQTKRLLQQQEIANKIVTMSKEMDYAVERYKSLQEEKQNRNKKIVSNYLKPKGFALLSK</sequence>
<evidence type="ECO:0000256" key="8">
    <source>
        <dbReference type="ARBA" id="ARBA00035425"/>
    </source>
</evidence>
<dbReference type="Pfam" id="PF18699">
    <property type="entry name" value="MRPL52"/>
    <property type="match status" value="1"/>
</dbReference>
<dbReference type="VEuPathDB" id="VectorBase:AAEL023209"/>
<dbReference type="PANTHER" id="PTHR34090">
    <property type="entry name" value="39S RIBOSOMAL PROTEIN L52, MITOCHONDRIAL"/>
    <property type="match status" value="1"/>
</dbReference>
<reference evidence="10" key="4">
    <citation type="submission" date="2022-10" db="UniProtKB">
        <authorList>
            <consortium name="EnsemblMetazoa"/>
        </authorList>
    </citation>
    <scope>IDENTIFICATION</scope>
    <source>
        <strain evidence="10">LVP_AGWG</strain>
    </source>
</reference>
<name>Q1HQF0_AEDAE</name>
<evidence type="ECO:0000256" key="5">
    <source>
        <dbReference type="ARBA" id="ARBA00023128"/>
    </source>
</evidence>